<comment type="caution">
    <text evidence="2">The sequence shown here is derived from an EMBL/GenBank/DDBJ whole genome shotgun (WGS) entry which is preliminary data.</text>
</comment>
<feature type="transmembrane region" description="Helical" evidence="1">
    <location>
        <begin position="69"/>
        <end position="92"/>
    </location>
</feature>
<evidence type="ECO:0000256" key="1">
    <source>
        <dbReference type="SAM" id="Phobius"/>
    </source>
</evidence>
<feature type="transmembrane region" description="Helical" evidence="1">
    <location>
        <begin position="38"/>
        <end position="63"/>
    </location>
</feature>
<keyword evidence="1" id="KW-1133">Transmembrane helix</keyword>
<dbReference type="EMBL" id="BAAAYN010000027">
    <property type="protein sequence ID" value="GAA3390082.1"/>
    <property type="molecule type" value="Genomic_DNA"/>
</dbReference>
<proteinExistence type="predicted"/>
<dbReference type="Proteomes" id="UP001501676">
    <property type="component" value="Unassembled WGS sequence"/>
</dbReference>
<evidence type="ECO:0000313" key="2">
    <source>
        <dbReference type="EMBL" id="GAA3390082.1"/>
    </source>
</evidence>
<keyword evidence="3" id="KW-1185">Reference proteome</keyword>
<name>A0ABP6T2L1_9ACTN</name>
<gene>
    <name evidence="2" type="ORF">GCM10020369_42700</name>
</gene>
<feature type="transmembrane region" description="Helical" evidence="1">
    <location>
        <begin position="181"/>
        <end position="202"/>
    </location>
</feature>
<evidence type="ECO:0000313" key="3">
    <source>
        <dbReference type="Proteomes" id="UP001501676"/>
    </source>
</evidence>
<sequence>MADRSDDGRGLSSLEDELRVVHARIDQVKARMRSAIDIFGLLGFGLAFVGLIVVAGLAAVSFASDETGVGMLFSALTLVALPIVAIAAWHAFGRLWSLSRELSVLRRREATIFSELENVGGPVVGDTFVDGGPPSGLGGLMGGLGRGSRRAAVIDQPPPGNTADGYKEVTERNRGIFGRAAALWLLVGVGILFLIFVLGVALGSASTS</sequence>
<organism evidence="2 3">
    <name type="scientific">Cryptosporangium minutisporangium</name>
    <dbReference type="NCBI Taxonomy" id="113569"/>
    <lineage>
        <taxon>Bacteria</taxon>
        <taxon>Bacillati</taxon>
        <taxon>Actinomycetota</taxon>
        <taxon>Actinomycetes</taxon>
        <taxon>Cryptosporangiales</taxon>
        <taxon>Cryptosporangiaceae</taxon>
        <taxon>Cryptosporangium</taxon>
    </lineage>
</organism>
<keyword evidence="1" id="KW-0472">Membrane</keyword>
<evidence type="ECO:0008006" key="4">
    <source>
        <dbReference type="Google" id="ProtNLM"/>
    </source>
</evidence>
<accession>A0ABP6T2L1</accession>
<reference evidence="3" key="1">
    <citation type="journal article" date="2019" name="Int. J. Syst. Evol. Microbiol.">
        <title>The Global Catalogue of Microorganisms (GCM) 10K type strain sequencing project: providing services to taxonomists for standard genome sequencing and annotation.</title>
        <authorList>
            <consortium name="The Broad Institute Genomics Platform"/>
            <consortium name="The Broad Institute Genome Sequencing Center for Infectious Disease"/>
            <person name="Wu L."/>
            <person name="Ma J."/>
        </authorList>
    </citation>
    <scope>NUCLEOTIDE SEQUENCE [LARGE SCALE GENOMIC DNA]</scope>
    <source>
        <strain evidence="3">JCM 9458</strain>
    </source>
</reference>
<protein>
    <recommendedName>
        <fullName evidence="4">Phage holin family protein</fullName>
    </recommendedName>
</protein>
<dbReference type="RefSeq" id="WP_345729937.1">
    <property type="nucleotide sequence ID" value="NZ_BAAAYN010000027.1"/>
</dbReference>
<keyword evidence="1" id="KW-0812">Transmembrane</keyword>